<keyword evidence="7 9" id="KW-0675">Receptor</keyword>
<dbReference type="GO" id="GO:0005886">
    <property type="term" value="C:plasma membrane"/>
    <property type="evidence" value="ECO:0007669"/>
    <property type="project" value="TreeGrafter"/>
</dbReference>
<comment type="caution">
    <text evidence="13">The sequence shown here is derived from an EMBL/GenBank/DDBJ whole genome shotgun (WGS) entry which is preliminary data.</text>
</comment>
<dbReference type="PROSITE" id="PS00237">
    <property type="entry name" value="G_PROTEIN_RECEP_F1_1"/>
    <property type="match status" value="1"/>
</dbReference>
<evidence type="ECO:0000259" key="12">
    <source>
        <dbReference type="PROSITE" id="PS50262"/>
    </source>
</evidence>
<comment type="similarity">
    <text evidence="2 9">Belongs to the G-protein coupled receptor 1 family.</text>
</comment>
<evidence type="ECO:0000256" key="11">
    <source>
        <dbReference type="SAM" id="SignalP"/>
    </source>
</evidence>
<evidence type="ECO:0000256" key="5">
    <source>
        <dbReference type="ARBA" id="ARBA00023040"/>
    </source>
</evidence>
<keyword evidence="6 10" id="KW-0472">Membrane</keyword>
<keyword evidence="14" id="KW-1185">Reference proteome</keyword>
<evidence type="ECO:0000313" key="13">
    <source>
        <dbReference type="EMBL" id="KAF0314268.1"/>
    </source>
</evidence>
<dbReference type="Pfam" id="PF00001">
    <property type="entry name" value="7tm_1"/>
    <property type="match status" value="1"/>
</dbReference>
<evidence type="ECO:0000256" key="6">
    <source>
        <dbReference type="ARBA" id="ARBA00023136"/>
    </source>
</evidence>
<keyword evidence="8 9" id="KW-0807">Transducer</keyword>
<keyword evidence="5 9" id="KW-0297">G-protein coupled receptor</keyword>
<feature type="transmembrane region" description="Helical" evidence="10">
    <location>
        <begin position="20"/>
        <end position="42"/>
    </location>
</feature>
<reference evidence="13 14" key="1">
    <citation type="submission" date="2019-07" db="EMBL/GenBank/DDBJ databases">
        <title>Draft genome assembly of a fouling barnacle, Amphibalanus amphitrite (Darwin, 1854): The first reference genome for Thecostraca.</title>
        <authorList>
            <person name="Kim W."/>
        </authorList>
    </citation>
    <scope>NUCLEOTIDE SEQUENCE [LARGE SCALE GENOMIC DNA]</scope>
    <source>
        <strain evidence="13">SNU_AA5</strain>
        <tissue evidence="13">Soma without cirri and trophi</tissue>
    </source>
</reference>
<keyword evidence="11" id="KW-0732">Signal</keyword>
<dbReference type="InterPro" id="IPR000276">
    <property type="entry name" value="GPCR_Rhodpsn"/>
</dbReference>
<evidence type="ECO:0000256" key="7">
    <source>
        <dbReference type="ARBA" id="ARBA00023170"/>
    </source>
</evidence>
<feature type="transmembrane region" description="Helical" evidence="10">
    <location>
        <begin position="63"/>
        <end position="83"/>
    </location>
</feature>
<gene>
    <name evidence="13" type="primary">QRFPR</name>
    <name evidence="13" type="ORF">FJT64_015274</name>
</gene>
<dbReference type="Proteomes" id="UP000440578">
    <property type="component" value="Unassembled WGS sequence"/>
</dbReference>
<accession>A0A6A4XFZ9</accession>
<dbReference type="PRINTS" id="PR00237">
    <property type="entry name" value="GPCRRHODOPSN"/>
</dbReference>
<evidence type="ECO:0000256" key="9">
    <source>
        <dbReference type="RuleBase" id="RU000688"/>
    </source>
</evidence>
<evidence type="ECO:0000256" key="3">
    <source>
        <dbReference type="ARBA" id="ARBA00022692"/>
    </source>
</evidence>
<feature type="domain" description="G-protein coupled receptors family 1 profile" evidence="12">
    <location>
        <begin position="1"/>
        <end position="104"/>
    </location>
</feature>
<dbReference type="InterPro" id="IPR017452">
    <property type="entry name" value="GPCR_Rhodpsn_7TM"/>
</dbReference>
<evidence type="ECO:0000256" key="8">
    <source>
        <dbReference type="ARBA" id="ARBA00023224"/>
    </source>
</evidence>
<dbReference type="SUPFAM" id="SSF81321">
    <property type="entry name" value="Family A G protein-coupled receptor-like"/>
    <property type="match status" value="1"/>
</dbReference>
<evidence type="ECO:0000256" key="4">
    <source>
        <dbReference type="ARBA" id="ARBA00022989"/>
    </source>
</evidence>
<protein>
    <submittedName>
        <fullName evidence="13">QRFP-like peptide receptor</fullName>
    </submittedName>
</protein>
<organism evidence="13 14">
    <name type="scientific">Amphibalanus amphitrite</name>
    <name type="common">Striped barnacle</name>
    <name type="synonym">Balanus amphitrite</name>
    <dbReference type="NCBI Taxonomy" id="1232801"/>
    <lineage>
        <taxon>Eukaryota</taxon>
        <taxon>Metazoa</taxon>
        <taxon>Ecdysozoa</taxon>
        <taxon>Arthropoda</taxon>
        <taxon>Crustacea</taxon>
        <taxon>Multicrustacea</taxon>
        <taxon>Cirripedia</taxon>
        <taxon>Thoracica</taxon>
        <taxon>Thoracicalcarea</taxon>
        <taxon>Balanomorpha</taxon>
        <taxon>Balanoidea</taxon>
        <taxon>Balanidae</taxon>
        <taxon>Amphibalaninae</taxon>
        <taxon>Amphibalanus</taxon>
    </lineage>
</organism>
<dbReference type="AlphaFoldDB" id="A0A6A4XFZ9"/>
<keyword evidence="4 10" id="KW-1133">Transmembrane helix</keyword>
<dbReference type="PANTHER" id="PTHR24243">
    <property type="entry name" value="G-PROTEIN COUPLED RECEPTOR"/>
    <property type="match status" value="1"/>
</dbReference>
<comment type="subcellular location">
    <subcellularLocation>
        <location evidence="1">Membrane</location>
        <topology evidence="1">Multi-pass membrane protein</topology>
    </subcellularLocation>
</comment>
<dbReference type="Gene3D" id="1.20.1070.10">
    <property type="entry name" value="Rhodopsin 7-helix transmembrane proteins"/>
    <property type="match status" value="1"/>
</dbReference>
<dbReference type="OrthoDB" id="2132067at2759"/>
<keyword evidence="3 9" id="KW-0812">Transmembrane</keyword>
<feature type="chain" id="PRO_5025444964" evidence="11">
    <location>
        <begin position="20"/>
        <end position="104"/>
    </location>
</feature>
<dbReference type="PANTHER" id="PTHR24243:SF233">
    <property type="entry name" value="THYROTROPIN-RELEASING HORMONE RECEPTOR"/>
    <property type="match status" value="1"/>
</dbReference>
<evidence type="ECO:0000313" key="14">
    <source>
        <dbReference type="Proteomes" id="UP000440578"/>
    </source>
</evidence>
<feature type="signal peptide" evidence="11">
    <location>
        <begin position="1"/>
        <end position="19"/>
    </location>
</feature>
<dbReference type="EMBL" id="VIIS01000035">
    <property type="protein sequence ID" value="KAF0314268.1"/>
    <property type="molecule type" value="Genomic_DNA"/>
</dbReference>
<sequence length="104" mass="11729">MNKIAKLFSFTWTLGPVLCLGVHYIQTVTAICSVLTLTAISLERYYVILHPMKAQYICTRSQANRTVVAIWVLSFVLACPMLVAQASQPIYQTTYSFYRVSDSV</sequence>
<evidence type="ECO:0000256" key="2">
    <source>
        <dbReference type="ARBA" id="ARBA00010663"/>
    </source>
</evidence>
<evidence type="ECO:0000256" key="10">
    <source>
        <dbReference type="SAM" id="Phobius"/>
    </source>
</evidence>
<dbReference type="PROSITE" id="PS50262">
    <property type="entry name" value="G_PROTEIN_RECEP_F1_2"/>
    <property type="match status" value="1"/>
</dbReference>
<proteinExistence type="inferred from homology"/>
<name>A0A6A4XFZ9_AMPAM</name>
<dbReference type="GO" id="GO:0004930">
    <property type="term" value="F:G protein-coupled receptor activity"/>
    <property type="evidence" value="ECO:0007669"/>
    <property type="project" value="UniProtKB-KW"/>
</dbReference>
<evidence type="ECO:0000256" key="1">
    <source>
        <dbReference type="ARBA" id="ARBA00004141"/>
    </source>
</evidence>